<keyword evidence="4 7" id="KW-0812">Transmembrane</keyword>
<reference evidence="9 10" key="1">
    <citation type="submission" date="2019-07" db="EMBL/GenBank/DDBJ databases">
        <title>Draft genome sequence of Brevibacterium aurantiacum XU54 isolated from Xinjiang China.</title>
        <authorList>
            <person name="Xu X."/>
        </authorList>
    </citation>
    <scope>NUCLEOTIDE SEQUENCE [LARGE SCALE GENOMIC DNA]</scope>
    <source>
        <strain evidence="9 10">XU54</strain>
    </source>
</reference>
<keyword evidence="10" id="KW-1185">Reference proteome</keyword>
<dbReference type="Pfam" id="PF00528">
    <property type="entry name" value="BPD_transp_1"/>
    <property type="match status" value="1"/>
</dbReference>
<protein>
    <submittedName>
        <fullName evidence="9">ABC transporter permease</fullName>
    </submittedName>
</protein>
<evidence type="ECO:0000256" key="2">
    <source>
        <dbReference type="ARBA" id="ARBA00022448"/>
    </source>
</evidence>
<comment type="similarity">
    <text evidence="7">Belongs to the binding-protein-dependent transport system permease family.</text>
</comment>
<dbReference type="SUPFAM" id="SSF161098">
    <property type="entry name" value="MetI-like"/>
    <property type="match status" value="1"/>
</dbReference>
<dbReference type="Proteomes" id="UP000316406">
    <property type="component" value="Unassembled WGS sequence"/>
</dbReference>
<dbReference type="RefSeq" id="WP_143923243.1">
    <property type="nucleotide sequence ID" value="NZ_VLTK01000008.1"/>
</dbReference>
<proteinExistence type="inferred from homology"/>
<evidence type="ECO:0000256" key="5">
    <source>
        <dbReference type="ARBA" id="ARBA00022989"/>
    </source>
</evidence>
<evidence type="ECO:0000313" key="9">
    <source>
        <dbReference type="EMBL" id="TSI14535.1"/>
    </source>
</evidence>
<feature type="transmembrane region" description="Helical" evidence="7">
    <location>
        <begin position="281"/>
        <end position="304"/>
    </location>
</feature>
<dbReference type="InterPro" id="IPR035906">
    <property type="entry name" value="MetI-like_sf"/>
</dbReference>
<evidence type="ECO:0000256" key="4">
    <source>
        <dbReference type="ARBA" id="ARBA00022692"/>
    </source>
</evidence>
<dbReference type="InterPro" id="IPR045621">
    <property type="entry name" value="BPD_transp_1_N"/>
</dbReference>
<dbReference type="InterPro" id="IPR000515">
    <property type="entry name" value="MetI-like"/>
</dbReference>
<dbReference type="PROSITE" id="PS50928">
    <property type="entry name" value="ABC_TM1"/>
    <property type="match status" value="1"/>
</dbReference>
<evidence type="ECO:0000256" key="1">
    <source>
        <dbReference type="ARBA" id="ARBA00004651"/>
    </source>
</evidence>
<organism evidence="9 10">
    <name type="scientific">Brevibacterium aurantiacum</name>
    <dbReference type="NCBI Taxonomy" id="273384"/>
    <lineage>
        <taxon>Bacteria</taxon>
        <taxon>Bacillati</taxon>
        <taxon>Actinomycetota</taxon>
        <taxon>Actinomycetes</taxon>
        <taxon>Micrococcales</taxon>
        <taxon>Brevibacteriaceae</taxon>
        <taxon>Brevibacterium</taxon>
    </lineage>
</organism>
<evidence type="ECO:0000313" key="10">
    <source>
        <dbReference type="Proteomes" id="UP000316406"/>
    </source>
</evidence>
<keyword evidence="5 7" id="KW-1133">Transmembrane helix</keyword>
<sequence>MLHYLIKRVGSSLFVLFLLSLMVFAMVRAIPGDPVAALIDQNNPDPAVIASLRHELGLDRPFWIQYFSWIGGVLQGDFGQSLTKPYTVMQLVAGRLPVSIELAIMATAFGLVIGIPVGLWAARRINGVFDTSSRFLSFAFLAIPPFALGTVLLLLNSLTVRAQLFGYVPFTQDPVKNLSVFLLPALLLGVVMAAVIMRYLRGTLLDTFSQDFVKSARAKGALPGRIITRHAFRNALIPVTTVVGIELGTLVGGTVVVETVFSLPGFGTTLVDAIRSSDYPVIQACVLLIGCMYVLINFVIDLMYPIIDPRVRSLSS</sequence>
<feature type="domain" description="ABC transmembrane type-1" evidence="8">
    <location>
        <begin position="96"/>
        <end position="300"/>
    </location>
</feature>
<keyword evidence="2 7" id="KW-0813">Transport</keyword>
<comment type="caution">
    <text evidence="9">The sequence shown here is derived from an EMBL/GenBank/DDBJ whole genome shotgun (WGS) entry which is preliminary data.</text>
</comment>
<dbReference type="EMBL" id="VLTK01000008">
    <property type="protein sequence ID" value="TSI14535.1"/>
    <property type="molecule type" value="Genomic_DNA"/>
</dbReference>
<keyword evidence="3" id="KW-1003">Cell membrane</keyword>
<feature type="transmembrane region" description="Helical" evidence="7">
    <location>
        <begin position="102"/>
        <end position="123"/>
    </location>
</feature>
<feature type="transmembrane region" description="Helical" evidence="7">
    <location>
        <begin position="235"/>
        <end position="261"/>
    </location>
</feature>
<dbReference type="AlphaFoldDB" id="A0A556CAR3"/>
<feature type="transmembrane region" description="Helical" evidence="7">
    <location>
        <begin position="135"/>
        <end position="158"/>
    </location>
</feature>
<dbReference type="Pfam" id="PF19300">
    <property type="entry name" value="BPD_transp_1_N"/>
    <property type="match status" value="1"/>
</dbReference>
<evidence type="ECO:0000259" key="8">
    <source>
        <dbReference type="PROSITE" id="PS50928"/>
    </source>
</evidence>
<dbReference type="GO" id="GO:0071916">
    <property type="term" value="F:dipeptide transmembrane transporter activity"/>
    <property type="evidence" value="ECO:0007669"/>
    <property type="project" value="TreeGrafter"/>
</dbReference>
<dbReference type="OrthoDB" id="3171583at2"/>
<feature type="transmembrane region" description="Helical" evidence="7">
    <location>
        <begin position="178"/>
        <end position="200"/>
    </location>
</feature>
<keyword evidence="6 7" id="KW-0472">Membrane</keyword>
<accession>A0A556CAR3</accession>
<evidence type="ECO:0000256" key="7">
    <source>
        <dbReference type="RuleBase" id="RU363032"/>
    </source>
</evidence>
<dbReference type="GO" id="GO:0005886">
    <property type="term" value="C:plasma membrane"/>
    <property type="evidence" value="ECO:0007669"/>
    <property type="project" value="UniProtKB-SubCell"/>
</dbReference>
<dbReference type="Gene3D" id="1.10.3720.10">
    <property type="entry name" value="MetI-like"/>
    <property type="match status" value="1"/>
</dbReference>
<comment type="subcellular location">
    <subcellularLocation>
        <location evidence="1 7">Cell membrane</location>
        <topology evidence="1 7">Multi-pass membrane protein</topology>
    </subcellularLocation>
</comment>
<gene>
    <name evidence="9" type="ORF">FO013_14275</name>
</gene>
<name>A0A556CAR3_BREAU</name>
<evidence type="ECO:0000256" key="6">
    <source>
        <dbReference type="ARBA" id="ARBA00023136"/>
    </source>
</evidence>
<dbReference type="CDD" id="cd06261">
    <property type="entry name" value="TM_PBP2"/>
    <property type="match status" value="1"/>
</dbReference>
<dbReference type="PANTHER" id="PTHR43163:SF6">
    <property type="entry name" value="DIPEPTIDE TRANSPORT SYSTEM PERMEASE PROTEIN DPPB-RELATED"/>
    <property type="match status" value="1"/>
</dbReference>
<evidence type="ECO:0000256" key="3">
    <source>
        <dbReference type="ARBA" id="ARBA00022475"/>
    </source>
</evidence>
<dbReference type="PANTHER" id="PTHR43163">
    <property type="entry name" value="DIPEPTIDE TRANSPORT SYSTEM PERMEASE PROTEIN DPPB-RELATED"/>
    <property type="match status" value="1"/>
</dbReference>